<feature type="chain" id="PRO_5009522168" description="CARDB domain-containing protein" evidence="2">
    <location>
        <begin position="21"/>
        <end position="174"/>
    </location>
</feature>
<sequence length="174" mass="18680">MKSAAIILVSLFLIAANAEAVSLSVSPPELKASGSVLEPASAKFTVKNSSDGVALFEVYLDDFESAIKLFPESFILEAGEKKEIEVKADFGKSGKYQTDISVLAKPVANSAFRAAGGLKIPLIVEINEGKISQLGLIFASFDRNALVVAVLLLSFVILGFVFRYGFIKFKKVKN</sequence>
<accession>A0A1F5WFM9</accession>
<feature type="signal peptide" evidence="2">
    <location>
        <begin position="1"/>
        <end position="20"/>
    </location>
</feature>
<feature type="transmembrane region" description="Helical" evidence="1">
    <location>
        <begin position="145"/>
        <end position="166"/>
    </location>
</feature>
<reference evidence="3 4" key="1">
    <citation type="journal article" date="2016" name="Nat. Commun.">
        <title>Thousands of microbial genomes shed light on interconnected biogeochemical processes in an aquifer system.</title>
        <authorList>
            <person name="Anantharaman K."/>
            <person name="Brown C.T."/>
            <person name="Hug L.A."/>
            <person name="Sharon I."/>
            <person name="Castelle C.J."/>
            <person name="Probst A.J."/>
            <person name="Thomas B.C."/>
            <person name="Singh A."/>
            <person name="Wilkins M.J."/>
            <person name="Karaoz U."/>
            <person name="Brodie E.L."/>
            <person name="Williams K.H."/>
            <person name="Hubbard S.S."/>
            <person name="Banfield J.F."/>
        </authorList>
    </citation>
    <scope>NUCLEOTIDE SEQUENCE [LARGE SCALE GENOMIC DNA]</scope>
</reference>
<gene>
    <name evidence="3" type="ORF">A2W57_01750</name>
</gene>
<name>A0A1F5WFM9_9BACT</name>
<keyword evidence="1" id="KW-1133">Transmembrane helix</keyword>
<organism evidence="3 4">
    <name type="scientific">Candidatus Giovannonibacteria bacterium RIFCSPHIGHO2_02_43_16</name>
    <dbReference type="NCBI Taxonomy" id="1798331"/>
    <lineage>
        <taxon>Bacteria</taxon>
        <taxon>Candidatus Giovannoniibacteriota</taxon>
    </lineage>
</organism>
<keyword evidence="2" id="KW-0732">Signal</keyword>
<evidence type="ECO:0000256" key="2">
    <source>
        <dbReference type="SAM" id="SignalP"/>
    </source>
</evidence>
<protein>
    <recommendedName>
        <fullName evidence="5">CARDB domain-containing protein</fullName>
    </recommendedName>
</protein>
<keyword evidence="1" id="KW-0472">Membrane</keyword>
<dbReference type="Proteomes" id="UP000178276">
    <property type="component" value="Unassembled WGS sequence"/>
</dbReference>
<evidence type="ECO:0008006" key="5">
    <source>
        <dbReference type="Google" id="ProtNLM"/>
    </source>
</evidence>
<evidence type="ECO:0000256" key="1">
    <source>
        <dbReference type="SAM" id="Phobius"/>
    </source>
</evidence>
<comment type="caution">
    <text evidence="3">The sequence shown here is derived from an EMBL/GenBank/DDBJ whole genome shotgun (WGS) entry which is preliminary data.</text>
</comment>
<keyword evidence="1" id="KW-0812">Transmembrane</keyword>
<proteinExistence type="predicted"/>
<evidence type="ECO:0000313" key="3">
    <source>
        <dbReference type="EMBL" id="OGF74384.1"/>
    </source>
</evidence>
<dbReference type="AlphaFoldDB" id="A0A1F5WFM9"/>
<dbReference type="STRING" id="1798331.A2W57_01750"/>
<dbReference type="EMBL" id="MFHJ01000002">
    <property type="protein sequence ID" value="OGF74384.1"/>
    <property type="molecule type" value="Genomic_DNA"/>
</dbReference>
<evidence type="ECO:0000313" key="4">
    <source>
        <dbReference type="Proteomes" id="UP000178276"/>
    </source>
</evidence>